<reference evidence="1 2" key="1">
    <citation type="journal article" date="2006" name="Syst. Appl. Microbiol.">
        <title>Anoxybacillus amylolyticus sp. nov., a thermophilic amylase producing bacterium isolated from Mount Rittmann (Antarctica).</title>
        <authorList>
            <person name="Poli A."/>
            <person name="Esposito E."/>
            <person name="Lama L."/>
            <person name="Orlando P."/>
            <person name="Nicolaus G."/>
            <person name="de Appolonia F."/>
            <person name="Gambacorta A."/>
            <person name="Nicolaus B."/>
        </authorList>
    </citation>
    <scope>NUCLEOTIDE SEQUENCE [LARGE SCALE GENOMIC DNA]</scope>
    <source>
        <strain evidence="1 2">DSM 15939</strain>
    </source>
</reference>
<keyword evidence="2" id="KW-1185">Reference proteome</keyword>
<dbReference type="Proteomes" id="UP000076865">
    <property type="component" value="Chromosome"/>
</dbReference>
<gene>
    <name evidence="1" type="ORF">GFC30_2100</name>
</gene>
<name>A0A160F5J1_9BACL</name>
<accession>A0A160F5J1</accession>
<evidence type="ECO:0000313" key="1">
    <source>
        <dbReference type="EMBL" id="ANB61787.1"/>
    </source>
</evidence>
<dbReference type="EMBL" id="CP015438">
    <property type="protein sequence ID" value="ANB61787.1"/>
    <property type="molecule type" value="Genomic_DNA"/>
</dbReference>
<protein>
    <recommendedName>
        <fullName evidence="3">Group-specific protein</fullName>
    </recommendedName>
</protein>
<dbReference type="OrthoDB" id="2964978at2"/>
<dbReference type="PATRIC" id="fig|294699.3.peg.2169"/>
<sequence>MDPTAFDNLKTVVEGAIYDLDLDGTVVVTDRRDWLDLAHFSRTYQLSFRLQEAPDVTCTVVLHMHLKEIARELLQQADAGCELTITFCLPVESDAICPHIEETMHNIWGETRLIRQTLRRDYASGRIDNDVTIEFGRLIREDNVNDLLEMVPYMLESLQQLCHIA</sequence>
<evidence type="ECO:0008006" key="3">
    <source>
        <dbReference type="Google" id="ProtNLM"/>
    </source>
</evidence>
<organism evidence="1 2">
    <name type="scientific">Anoxybacteroides amylolyticum</name>
    <dbReference type="NCBI Taxonomy" id="294699"/>
    <lineage>
        <taxon>Bacteria</taxon>
        <taxon>Bacillati</taxon>
        <taxon>Bacillota</taxon>
        <taxon>Bacilli</taxon>
        <taxon>Bacillales</taxon>
        <taxon>Anoxybacillaceae</taxon>
        <taxon>Anoxybacteroides</taxon>
    </lineage>
</organism>
<proteinExistence type="predicted"/>
<dbReference type="KEGG" id="aamy:GFC30_2100"/>
<evidence type="ECO:0000313" key="2">
    <source>
        <dbReference type="Proteomes" id="UP000076865"/>
    </source>
</evidence>
<dbReference type="RefSeq" id="WP_066325114.1">
    <property type="nucleotide sequence ID" value="NZ_CP015438.1"/>
</dbReference>
<dbReference type="AlphaFoldDB" id="A0A160F5J1"/>